<dbReference type="InterPro" id="IPR000838">
    <property type="entry name" value="RNA_pol_sigma70_ECF_CS"/>
</dbReference>
<keyword evidence="4 7" id="KW-0731">Sigma factor</keyword>
<keyword evidence="5 7" id="KW-0238">DNA-binding</keyword>
<evidence type="ECO:0000256" key="7">
    <source>
        <dbReference type="RuleBase" id="RU000716"/>
    </source>
</evidence>
<dbReference type="Pfam" id="PF04542">
    <property type="entry name" value="Sigma70_r2"/>
    <property type="match status" value="1"/>
</dbReference>
<dbReference type="PANTHER" id="PTHR43133">
    <property type="entry name" value="RNA POLYMERASE ECF-TYPE SIGMA FACTO"/>
    <property type="match status" value="1"/>
</dbReference>
<dbReference type="NCBIfam" id="TIGR02937">
    <property type="entry name" value="sigma70-ECF"/>
    <property type="match status" value="1"/>
</dbReference>
<keyword evidence="11" id="KW-1185">Reference proteome</keyword>
<keyword evidence="10" id="KW-0548">Nucleotidyltransferase</keyword>
<organism evidence="10 11">
    <name type="scientific">Nocardia jiangxiensis</name>
    <dbReference type="NCBI Taxonomy" id="282685"/>
    <lineage>
        <taxon>Bacteria</taxon>
        <taxon>Bacillati</taxon>
        <taxon>Actinomycetota</taxon>
        <taxon>Actinomycetes</taxon>
        <taxon>Mycobacteriales</taxon>
        <taxon>Nocardiaceae</taxon>
        <taxon>Nocardia</taxon>
    </lineage>
</organism>
<dbReference type="InterPro" id="IPR013249">
    <property type="entry name" value="RNA_pol_sigma70_r4_t2"/>
</dbReference>
<dbReference type="InterPro" id="IPR013324">
    <property type="entry name" value="RNA_pol_sigma_r3/r4-like"/>
</dbReference>
<dbReference type="InterPro" id="IPR039425">
    <property type="entry name" value="RNA_pol_sigma-70-like"/>
</dbReference>
<proteinExistence type="inferred from homology"/>
<protein>
    <recommendedName>
        <fullName evidence="7">RNA polymerase sigma factor</fullName>
    </recommendedName>
</protein>
<dbReference type="SUPFAM" id="SSF54427">
    <property type="entry name" value="NTF2-like"/>
    <property type="match status" value="1"/>
</dbReference>
<evidence type="ECO:0000256" key="5">
    <source>
        <dbReference type="ARBA" id="ARBA00023125"/>
    </source>
</evidence>
<dbReference type="InterPro" id="IPR036388">
    <property type="entry name" value="WH-like_DNA-bd_sf"/>
</dbReference>
<comment type="caution">
    <text evidence="10">The sequence shown here is derived from an EMBL/GenBank/DDBJ whole genome shotgun (WGS) entry which is preliminary data.</text>
</comment>
<dbReference type="PROSITE" id="PS01063">
    <property type="entry name" value="SIGMA70_ECF"/>
    <property type="match status" value="1"/>
</dbReference>
<dbReference type="Gene3D" id="1.10.1740.10">
    <property type="match status" value="1"/>
</dbReference>
<dbReference type="CDD" id="cd06171">
    <property type="entry name" value="Sigma70_r4"/>
    <property type="match status" value="1"/>
</dbReference>
<dbReference type="PANTHER" id="PTHR43133:SF65">
    <property type="entry name" value="ECF RNA POLYMERASE SIGMA FACTOR SIGG"/>
    <property type="match status" value="1"/>
</dbReference>
<name>A0ABW6SE12_9NOCA</name>
<dbReference type="GO" id="GO:0003899">
    <property type="term" value="F:DNA-directed RNA polymerase activity"/>
    <property type="evidence" value="ECO:0007669"/>
    <property type="project" value="UniProtKB-EC"/>
</dbReference>
<comment type="similarity">
    <text evidence="1 7">Belongs to the sigma-70 factor family. ECF subfamily.</text>
</comment>
<dbReference type="SUPFAM" id="SSF88946">
    <property type="entry name" value="Sigma2 domain of RNA polymerase sigma factors"/>
    <property type="match status" value="1"/>
</dbReference>
<evidence type="ECO:0000256" key="2">
    <source>
        <dbReference type="ARBA" id="ARBA00011344"/>
    </source>
</evidence>
<feature type="domain" description="RNA polymerase sigma-70 region 2" evidence="8">
    <location>
        <begin position="17"/>
        <end position="77"/>
    </location>
</feature>
<dbReference type="RefSeq" id="WP_040832240.1">
    <property type="nucleotide sequence ID" value="NZ_JBIAQY010000027.1"/>
</dbReference>
<comment type="subunit">
    <text evidence="2">Interacts transiently with the RNA polymerase catalytic core formed by RpoA, RpoB, RpoC and RpoZ (2 alpha, 1 beta, 1 beta' and 1 omega subunit) to form the RNA polymerase holoenzyme that can initiate transcription.</text>
</comment>
<keyword evidence="6 7" id="KW-0804">Transcription</keyword>
<gene>
    <name evidence="10" type="ORF">ACFYXQ_42885</name>
</gene>
<dbReference type="InterPro" id="IPR007627">
    <property type="entry name" value="RNA_pol_sigma70_r2"/>
</dbReference>
<evidence type="ECO:0000313" key="10">
    <source>
        <dbReference type="EMBL" id="MFF3574515.1"/>
    </source>
</evidence>
<evidence type="ECO:0000256" key="3">
    <source>
        <dbReference type="ARBA" id="ARBA00023015"/>
    </source>
</evidence>
<dbReference type="NCBIfam" id="TIGR02960">
    <property type="entry name" value="SigX5"/>
    <property type="match status" value="1"/>
</dbReference>
<dbReference type="EMBL" id="JBIAQY010000027">
    <property type="protein sequence ID" value="MFF3574515.1"/>
    <property type="molecule type" value="Genomic_DNA"/>
</dbReference>
<dbReference type="Proteomes" id="UP001601992">
    <property type="component" value="Unassembled WGS sequence"/>
</dbReference>
<keyword evidence="3 7" id="KW-0805">Transcription regulation</keyword>
<dbReference type="InterPro" id="IPR014284">
    <property type="entry name" value="RNA_pol_sigma-70_dom"/>
</dbReference>
<sequence length="330" mass="36236">MTSHPQADRDRFTAETRQFRRELLAHCYRMAGSAQDAEDLVQETYLRAWRAYAGFERRSSVRSWLYKIATNVCLTALEPRSIHVLPSGLSGPCDAVDRPPNLLGPGEVSWLEPIPEAWLTPTADDPAAVVIARESLRLALIAGLQHLPARQRAILVLREVLAFSAAETAEILDTTTAAVKSGLQRARSRLNDLDPNRETLLEPTDPRARALLDGYIAAFEHSDARMLEQVLRADATLEATPFADWQSGRRSCIHMLATYVLGAPGDWRMLPTTANGHPAAVVYRRCTDGSLRPDGVVVLIATPTGVSRVLKFHDPALVTTFGFPAAIRGG</sequence>
<accession>A0ABW6SE12</accession>
<evidence type="ECO:0000256" key="6">
    <source>
        <dbReference type="ARBA" id="ARBA00023163"/>
    </source>
</evidence>
<dbReference type="InterPro" id="IPR014305">
    <property type="entry name" value="RNA_pol_sigma-G_actinobac"/>
</dbReference>
<keyword evidence="10" id="KW-0808">Transferase</keyword>
<dbReference type="InterPro" id="IPR032710">
    <property type="entry name" value="NTF2-like_dom_sf"/>
</dbReference>
<dbReference type="NCBIfam" id="NF006089">
    <property type="entry name" value="PRK08241.1"/>
    <property type="match status" value="1"/>
</dbReference>
<reference evidence="10 11" key="1">
    <citation type="submission" date="2024-10" db="EMBL/GenBank/DDBJ databases">
        <title>The Natural Products Discovery Center: Release of the First 8490 Sequenced Strains for Exploring Actinobacteria Biosynthetic Diversity.</title>
        <authorList>
            <person name="Kalkreuter E."/>
            <person name="Kautsar S.A."/>
            <person name="Yang D."/>
            <person name="Bader C.D."/>
            <person name="Teijaro C.N."/>
            <person name="Fluegel L."/>
            <person name="Davis C.M."/>
            <person name="Simpson J.R."/>
            <person name="Lauterbach L."/>
            <person name="Steele A.D."/>
            <person name="Gui C."/>
            <person name="Meng S."/>
            <person name="Li G."/>
            <person name="Viehrig K."/>
            <person name="Ye F."/>
            <person name="Su P."/>
            <person name="Kiefer A.F."/>
            <person name="Nichols A."/>
            <person name="Cepeda A.J."/>
            <person name="Yan W."/>
            <person name="Fan B."/>
            <person name="Jiang Y."/>
            <person name="Adhikari A."/>
            <person name="Zheng C.-J."/>
            <person name="Schuster L."/>
            <person name="Cowan T.M."/>
            <person name="Smanski M.J."/>
            <person name="Chevrette M.G."/>
            <person name="De Carvalho L.P.S."/>
            <person name="Shen B."/>
        </authorList>
    </citation>
    <scope>NUCLEOTIDE SEQUENCE [LARGE SCALE GENOMIC DNA]</scope>
    <source>
        <strain evidence="10 11">NPDC002593</strain>
    </source>
</reference>
<dbReference type="Pfam" id="PF08281">
    <property type="entry name" value="Sigma70_r4_2"/>
    <property type="match status" value="1"/>
</dbReference>
<dbReference type="SUPFAM" id="SSF88659">
    <property type="entry name" value="Sigma3 and sigma4 domains of RNA polymerase sigma factors"/>
    <property type="match status" value="1"/>
</dbReference>
<evidence type="ECO:0000259" key="8">
    <source>
        <dbReference type="Pfam" id="PF04542"/>
    </source>
</evidence>
<dbReference type="Gene3D" id="1.10.10.10">
    <property type="entry name" value="Winged helix-like DNA-binding domain superfamily/Winged helix DNA-binding domain"/>
    <property type="match status" value="1"/>
</dbReference>
<feature type="domain" description="RNA polymerase sigma factor 70 region 4 type 2" evidence="9">
    <location>
        <begin position="138"/>
        <end position="190"/>
    </location>
</feature>
<evidence type="ECO:0000259" key="9">
    <source>
        <dbReference type="Pfam" id="PF08281"/>
    </source>
</evidence>
<evidence type="ECO:0000256" key="4">
    <source>
        <dbReference type="ARBA" id="ARBA00023082"/>
    </source>
</evidence>
<evidence type="ECO:0000256" key="1">
    <source>
        <dbReference type="ARBA" id="ARBA00010641"/>
    </source>
</evidence>
<evidence type="ECO:0000313" key="11">
    <source>
        <dbReference type="Proteomes" id="UP001601992"/>
    </source>
</evidence>
<dbReference type="InterPro" id="IPR013325">
    <property type="entry name" value="RNA_pol_sigma_r2"/>
</dbReference>